<proteinExistence type="predicted"/>
<comment type="caution">
    <text evidence="2">The sequence shown here is derived from an EMBL/GenBank/DDBJ whole genome shotgun (WGS) entry which is preliminary data.</text>
</comment>
<sequence length="84" mass="8310">MEEMAAEAAVGGSGVDGLAVGEGGLFGHGFRHGSGLPFRACDEHGQHGAAAPAARRHGGTAVRGATQTGPGPDLPAPSRRRAGR</sequence>
<feature type="region of interest" description="Disordered" evidence="1">
    <location>
        <begin position="43"/>
        <end position="84"/>
    </location>
</feature>
<evidence type="ECO:0000313" key="3">
    <source>
        <dbReference type="Proteomes" id="UP001500016"/>
    </source>
</evidence>
<dbReference type="Proteomes" id="UP001500016">
    <property type="component" value="Unassembled WGS sequence"/>
</dbReference>
<name>A0ABP5H192_9ACTN</name>
<dbReference type="EMBL" id="BAAAPE010000001">
    <property type="protein sequence ID" value="GAA2060879.1"/>
    <property type="molecule type" value="Genomic_DNA"/>
</dbReference>
<evidence type="ECO:0000256" key="1">
    <source>
        <dbReference type="SAM" id="MobiDB-lite"/>
    </source>
</evidence>
<reference evidence="3" key="1">
    <citation type="journal article" date="2019" name="Int. J. Syst. Evol. Microbiol.">
        <title>The Global Catalogue of Microorganisms (GCM) 10K type strain sequencing project: providing services to taxonomists for standard genome sequencing and annotation.</title>
        <authorList>
            <consortium name="The Broad Institute Genomics Platform"/>
            <consortium name="The Broad Institute Genome Sequencing Center for Infectious Disease"/>
            <person name="Wu L."/>
            <person name="Ma J."/>
        </authorList>
    </citation>
    <scope>NUCLEOTIDE SEQUENCE [LARGE SCALE GENOMIC DNA]</scope>
    <source>
        <strain evidence="3">JCM 15478</strain>
    </source>
</reference>
<gene>
    <name evidence="2" type="ORF">GCM10009801_02780</name>
</gene>
<evidence type="ECO:0000313" key="2">
    <source>
        <dbReference type="EMBL" id="GAA2060879.1"/>
    </source>
</evidence>
<keyword evidence="3" id="KW-1185">Reference proteome</keyword>
<accession>A0ABP5H192</accession>
<protein>
    <submittedName>
        <fullName evidence="2">Uncharacterized protein</fullName>
    </submittedName>
</protein>
<organism evidence="2 3">
    <name type="scientific">Streptomyces albiaxialis</name>
    <dbReference type="NCBI Taxonomy" id="329523"/>
    <lineage>
        <taxon>Bacteria</taxon>
        <taxon>Bacillati</taxon>
        <taxon>Actinomycetota</taxon>
        <taxon>Actinomycetes</taxon>
        <taxon>Kitasatosporales</taxon>
        <taxon>Streptomycetaceae</taxon>
        <taxon>Streptomyces</taxon>
    </lineage>
</organism>